<dbReference type="EMBL" id="QFAY01000001">
    <property type="protein sequence ID" value="MBP2619792.1"/>
    <property type="molecule type" value="Genomic_DNA"/>
</dbReference>
<evidence type="ECO:0000256" key="3">
    <source>
        <dbReference type="ARBA" id="ARBA00022729"/>
    </source>
</evidence>
<feature type="compositionally biased region" description="Polar residues" evidence="6">
    <location>
        <begin position="33"/>
        <end position="56"/>
    </location>
</feature>
<keyword evidence="9" id="KW-0031">Aminopeptidase</keyword>
<keyword evidence="2" id="KW-0964">Secreted</keyword>
<feature type="chain" id="PRO_5045953973" evidence="7">
    <location>
        <begin position="28"/>
        <end position="981"/>
    </location>
</feature>
<dbReference type="Gene3D" id="3.40.50.1820">
    <property type="entry name" value="alpha/beta hydrolase"/>
    <property type="match status" value="1"/>
</dbReference>
<dbReference type="InterPro" id="IPR000383">
    <property type="entry name" value="Xaa-Pro-like_dom"/>
</dbReference>
<sequence length="981" mass="106407">MKKKKWLSFMLPSLLAAPFILSQAVQADEVLQADSSSAEQTAVSPAAISDQSSQPAVLTVESREAAADSAVSAAQESSQVDGGGTAEDRTASSGELSQGQDRSGADANAAPTALLTAATGQELAAYTGRLADASLSDKSLTVQDAVDELLKWAAVSDSQLGSSAQDRISFAKSLGMIGQEMDAASSVPTADLQSMYALAKQLYDAYRAEKKAPLFLNGRAQPIFPYSSGQKEDSDYAYEDSEIVRFPVYVETDYDTDGDGQRDLVKAIVQLPKAAANGDFKASTILEARPYVAGTLDESYVTLESLGLPTNGSYDMKQLRSQPAKRQPVSAMTTVEAAKRAKASDWYYYSPYEGIYDYEDLNWYDYFLVRGYAFISSAGLGTRGSEGFNTTGSDLEIAAFKNIIEWVNGQRTAYTDKTGNIEIKADWANGKVAMTGLSWAGTTTFGVAATGVEGLKTIIPAAGIASWYDYFNSQGTAYTNPPYSDLSWLSLYVSTRILDAADWATVWNKYADYINQLNKDQNAHGRNYSEVWQERDYTLSPEKLKTSALLVHGLNDDNVKTKQFELMYDALKKAGQDVKLYLHQGDHVYPAAMSRGYGITANKQNFYDLLNTWLSHYLYDVENKVTELPAVLAQNNYDPNQWTSYDDWKSSGRLILTAQSKRLQETISSDYAGAGIDISRRDEAVSQASSKANLTFISEVTEDTTIKGLIPVHFQAALAKGSGSNLQVNALLVDLSDQEFDVVGNGSASDQTDSGAFWQGSSLSNLDIKNFATIKTKYKVIAKGWINLANPESGYEPSSSRSSIDPTDGLFRDYTVYLQPNLYTVKKGHKLALVLNTYDPSDLRIDSPYEVTFRTDSISAVIPIAEATRLQKAIYAANAADSDYASLPDITGAKLVAPAVAVIPEYIFADQDVQTSPSLQLTVHYAAHYEKKGSQQPAAQQDLAALPQTGSSESKGLLALGAAMLLGAFGLSNLSKKKTHG</sequence>
<dbReference type="RefSeq" id="WP_209550482.1">
    <property type="nucleotide sequence ID" value="NZ_QFAY01000001.1"/>
</dbReference>
<keyword evidence="4" id="KW-0378">Hydrolase</keyword>
<dbReference type="GO" id="GO:0004177">
    <property type="term" value="F:aminopeptidase activity"/>
    <property type="evidence" value="ECO:0007669"/>
    <property type="project" value="UniProtKB-KW"/>
</dbReference>
<dbReference type="Proteomes" id="UP001519349">
    <property type="component" value="Unassembled WGS sequence"/>
</dbReference>
<dbReference type="SMART" id="SM00939">
    <property type="entry name" value="PepX_C"/>
    <property type="match status" value="1"/>
</dbReference>
<name>A0ABS5AT90_9STRE</name>
<organism evidence="9 10">
    <name type="scientific">Streptococcus panodentis</name>
    <dbReference type="NCBI Taxonomy" id="1581472"/>
    <lineage>
        <taxon>Bacteria</taxon>
        <taxon>Bacillati</taxon>
        <taxon>Bacillota</taxon>
        <taxon>Bacilli</taxon>
        <taxon>Lactobacillales</taxon>
        <taxon>Streptococcaceae</taxon>
        <taxon>Streptococcus</taxon>
    </lineage>
</organism>
<feature type="region of interest" description="Disordered" evidence="6">
    <location>
        <begin position="30"/>
        <end position="108"/>
    </location>
</feature>
<evidence type="ECO:0000256" key="5">
    <source>
        <dbReference type="ARBA" id="ARBA00023088"/>
    </source>
</evidence>
<keyword evidence="1" id="KW-0134">Cell wall</keyword>
<evidence type="ECO:0000256" key="6">
    <source>
        <dbReference type="SAM" id="MobiDB-lite"/>
    </source>
</evidence>
<dbReference type="InterPro" id="IPR029058">
    <property type="entry name" value="AB_hydrolase_fold"/>
</dbReference>
<feature type="domain" description="Gram-positive cocci surface proteins LPxTG" evidence="8">
    <location>
        <begin position="946"/>
        <end position="981"/>
    </location>
</feature>
<dbReference type="Pfam" id="PF02129">
    <property type="entry name" value="Peptidase_S15"/>
    <property type="match status" value="1"/>
</dbReference>
<dbReference type="PROSITE" id="PS50847">
    <property type="entry name" value="GRAM_POS_ANCHORING"/>
    <property type="match status" value="1"/>
</dbReference>
<dbReference type="Pfam" id="PF08530">
    <property type="entry name" value="PepX_C"/>
    <property type="match status" value="1"/>
</dbReference>
<comment type="caution">
    <text evidence="9">The sequence shown here is derived from an EMBL/GenBank/DDBJ whole genome shotgun (WGS) entry which is preliminary data.</text>
</comment>
<dbReference type="InterPro" id="IPR019931">
    <property type="entry name" value="LPXTG_anchor"/>
</dbReference>
<evidence type="ECO:0000259" key="8">
    <source>
        <dbReference type="PROSITE" id="PS50847"/>
    </source>
</evidence>
<evidence type="ECO:0000256" key="4">
    <source>
        <dbReference type="ARBA" id="ARBA00022801"/>
    </source>
</evidence>
<reference evidence="9 10" key="1">
    <citation type="submission" date="2018-05" db="EMBL/GenBank/DDBJ databases">
        <title>Draft genome sequence of Streptococcus panodentis CCUG 70867T.</title>
        <authorList>
            <person name="Salva-Serra F."/>
            <person name="Mendez V."/>
            <person name="Jaen-Luchoro D."/>
            <person name="Gonzales-Siles L."/>
            <person name="Karlsson R."/>
            <person name="Engstrom-Jakobsson H."/>
            <person name="Busquets A."/>
            <person name="Gomila M."/>
            <person name="Pineiro-Iglesias B."/>
            <person name="Bennasar-Figueras A."/>
            <person name="Seeger M."/>
            <person name="Moore E."/>
        </authorList>
    </citation>
    <scope>NUCLEOTIDE SEQUENCE [LARGE SCALE GENOMIC DNA]</scope>
    <source>
        <strain evidence="9 10">CCUG 70867</strain>
    </source>
</reference>
<dbReference type="Gene3D" id="2.60.120.260">
    <property type="entry name" value="Galactose-binding domain-like"/>
    <property type="match status" value="1"/>
</dbReference>
<dbReference type="Pfam" id="PF00746">
    <property type="entry name" value="Gram_pos_anchor"/>
    <property type="match status" value="1"/>
</dbReference>
<protein>
    <submittedName>
        <fullName evidence="9">X-prolyl-dipeptidyl aminopeptidase</fullName>
    </submittedName>
</protein>
<feature type="signal peptide" evidence="7">
    <location>
        <begin position="1"/>
        <end position="27"/>
    </location>
</feature>
<proteinExistence type="predicted"/>
<evidence type="ECO:0000313" key="9">
    <source>
        <dbReference type="EMBL" id="MBP2619792.1"/>
    </source>
</evidence>
<keyword evidence="5" id="KW-0572">Peptidoglycan-anchor</keyword>
<feature type="compositionally biased region" description="Low complexity" evidence="6">
    <location>
        <begin position="67"/>
        <end position="80"/>
    </location>
</feature>
<keyword evidence="3 7" id="KW-0732">Signal</keyword>
<evidence type="ECO:0000313" key="10">
    <source>
        <dbReference type="Proteomes" id="UP001519349"/>
    </source>
</evidence>
<dbReference type="Gene3D" id="1.10.246.70">
    <property type="match status" value="1"/>
</dbReference>
<feature type="compositionally biased region" description="Polar residues" evidence="6">
    <location>
        <begin position="91"/>
        <end position="101"/>
    </location>
</feature>
<dbReference type="InterPro" id="IPR013736">
    <property type="entry name" value="Xaa-Pro_dipept_C"/>
</dbReference>
<keyword evidence="9" id="KW-0645">Protease</keyword>
<gene>
    <name evidence="9" type="ORF">DHL47_00250</name>
</gene>
<evidence type="ECO:0000256" key="2">
    <source>
        <dbReference type="ARBA" id="ARBA00022525"/>
    </source>
</evidence>
<dbReference type="SUPFAM" id="SSF53474">
    <property type="entry name" value="alpha/beta-Hydrolases"/>
    <property type="match status" value="1"/>
</dbReference>
<evidence type="ECO:0000256" key="7">
    <source>
        <dbReference type="SAM" id="SignalP"/>
    </source>
</evidence>
<evidence type="ECO:0000256" key="1">
    <source>
        <dbReference type="ARBA" id="ARBA00022512"/>
    </source>
</evidence>
<dbReference type="SUPFAM" id="SSF49785">
    <property type="entry name" value="Galactose-binding domain-like"/>
    <property type="match status" value="1"/>
</dbReference>
<accession>A0ABS5AT90</accession>
<keyword evidence="10" id="KW-1185">Reference proteome</keyword>
<dbReference type="InterPro" id="IPR008979">
    <property type="entry name" value="Galactose-bd-like_sf"/>
</dbReference>
<dbReference type="NCBIfam" id="TIGR01167">
    <property type="entry name" value="LPXTG_anchor"/>
    <property type="match status" value="1"/>
</dbReference>